<accession>A0A552WXM8</accession>
<dbReference type="EMBL" id="VJXR01000001">
    <property type="protein sequence ID" value="TRW47588.1"/>
    <property type="molecule type" value="Genomic_DNA"/>
</dbReference>
<comment type="similarity">
    <text evidence="1">Belongs to the OsmC/Ohr family.</text>
</comment>
<dbReference type="Gene3D" id="3.30.300.20">
    <property type="match status" value="1"/>
</dbReference>
<dbReference type="AlphaFoldDB" id="A0A552WXM8"/>
<protein>
    <submittedName>
        <fullName evidence="3">Organic hydroperoxide resistance protein</fullName>
    </submittedName>
</protein>
<sequence length="157" mass="16412">MTNVNTAQATTTHLYTAHASVAGGRNGHGRTDDGRLDVTLSRPGAMGGEGAGTNPEQLFAVGYGACFEGALTLVARRQRVQLGETHIDSAVELHSVDDGTFRIEVALDVSMAGVDNDELAVALVREAHQVCPYSNALRGNVDVALTANGVWVAGPRD</sequence>
<dbReference type="InterPro" id="IPR003718">
    <property type="entry name" value="OsmC/Ohr_fam"/>
</dbReference>
<dbReference type="NCBIfam" id="TIGR03561">
    <property type="entry name" value="organ_hyd_perox"/>
    <property type="match status" value="1"/>
</dbReference>
<dbReference type="GO" id="GO:0006979">
    <property type="term" value="P:response to oxidative stress"/>
    <property type="evidence" value="ECO:0007669"/>
    <property type="project" value="InterPro"/>
</dbReference>
<dbReference type="InterPro" id="IPR036102">
    <property type="entry name" value="OsmC/Ohrsf"/>
</dbReference>
<dbReference type="Proteomes" id="UP000318693">
    <property type="component" value="Unassembled WGS sequence"/>
</dbReference>
<name>A0A552WXM8_9MICO</name>
<dbReference type="RefSeq" id="WP_143416542.1">
    <property type="nucleotide sequence ID" value="NZ_VJXR01000001.1"/>
</dbReference>
<dbReference type="InterPro" id="IPR019953">
    <property type="entry name" value="OHR"/>
</dbReference>
<dbReference type="PANTHER" id="PTHR33797">
    <property type="entry name" value="ORGANIC HYDROPEROXIDE RESISTANCE PROTEIN-LIKE"/>
    <property type="match status" value="1"/>
</dbReference>
<keyword evidence="4" id="KW-1185">Reference proteome</keyword>
<reference evidence="3 4" key="1">
    <citation type="submission" date="2019-07" db="EMBL/GenBank/DDBJ databases">
        <title>Georgenia wutianyii sp. nov. and Georgenia *** sp. nov. isolated from plateau pika (Ochotona curzoniae) in the Qinghai-Tibet plateau of China.</title>
        <authorList>
            <person name="Tian Z."/>
        </authorList>
    </citation>
    <scope>NUCLEOTIDE SEQUENCE [LARGE SCALE GENOMIC DNA]</scope>
    <source>
        <strain evidence="3 4">Z446</strain>
    </source>
</reference>
<dbReference type="InterPro" id="IPR015946">
    <property type="entry name" value="KH_dom-like_a/b"/>
</dbReference>
<dbReference type="SUPFAM" id="SSF82784">
    <property type="entry name" value="OsmC-like"/>
    <property type="match status" value="1"/>
</dbReference>
<evidence type="ECO:0000256" key="2">
    <source>
        <dbReference type="SAM" id="MobiDB-lite"/>
    </source>
</evidence>
<comment type="caution">
    <text evidence="3">The sequence shown here is derived from an EMBL/GenBank/DDBJ whole genome shotgun (WGS) entry which is preliminary data.</text>
</comment>
<proteinExistence type="inferred from homology"/>
<evidence type="ECO:0000256" key="1">
    <source>
        <dbReference type="ARBA" id="ARBA00007378"/>
    </source>
</evidence>
<dbReference type="Gene3D" id="2.20.25.10">
    <property type="match status" value="1"/>
</dbReference>
<evidence type="ECO:0000313" key="4">
    <source>
        <dbReference type="Proteomes" id="UP000318693"/>
    </source>
</evidence>
<dbReference type="Pfam" id="PF02566">
    <property type="entry name" value="OsmC"/>
    <property type="match status" value="1"/>
</dbReference>
<dbReference type="PANTHER" id="PTHR33797:SF2">
    <property type="entry name" value="ORGANIC HYDROPEROXIDE RESISTANCE PROTEIN-LIKE"/>
    <property type="match status" value="1"/>
</dbReference>
<evidence type="ECO:0000313" key="3">
    <source>
        <dbReference type="EMBL" id="TRW47588.1"/>
    </source>
</evidence>
<organism evidence="3 4">
    <name type="scientific">Georgenia yuyongxinii</name>
    <dbReference type="NCBI Taxonomy" id="2589797"/>
    <lineage>
        <taxon>Bacteria</taxon>
        <taxon>Bacillati</taxon>
        <taxon>Actinomycetota</taxon>
        <taxon>Actinomycetes</taxon>
        <taxon>Micrococcales</taxon>
        <taxon>Bogoriellaceae</taxon>
        <taxon>Georgenia</taxon>
    </lineage>
</organism>
<gene>
    <name evidence="3" type="ORF">FJ693_00310</name>
</gene>
<feature type="region of interest" description="Disordered" evidence="2">
    <location>
        <begin position="18"/>
        <end position="37"/>
    </location>
</feature>